<protein>
    <submittedName>
        <fullName evidence="2">Uncharacterized protein</fullName>
    </submittedName>
</protein>
<feature type="transmembrane region" description="Helical" evidence="1">
    <location>
        <begin position="6"/>
        <end position="25"/>
    </location>
</feature>
<keyword evidence="3" id="KW-1185">Reference proteome</keyword>
<evidence type="ECO:0000256" key="1">
    <source>
        <dbReference type="SAM" id="Phobius"/>
    </source>
</evidence>
<dbReference type="EMBL" id="CP096115">
    <property type="protein sequence ID" value="UUX91984.1"/>
    <property type="molecule type" value="Genomic_DNA"/>
</dbReference>
<dbReference type="AlphaFoldDB" id="A0A9E7PKT3"/>
<dbReference type="GeneID" id="74308343"/>
<keyword evidence="1" id="KW-1133">Transmembrane helix</keyword>
<organism evidence="2 3">
    <name type="scientific">Methanoplanus endosymbiosus</name>
    <dbReference type="NCBI Taxonomy" id="33865"/>
    <lineage>
        <taxon>Archaea</taxon>
        <taxon>Methanobacteriati</taxon>
        <taxon>Methanobacteriota</taxon>
        <taxon>Stenosarchaea group</taxon>
        <taxon>Methanomicrobia</taxon>
        <taxon>Methanomicrobiales</taxon>
        <taxon>Methanomicrobiaceae</taxon>
        <taxon>Methanoplanus</taxon>
    </lineage>
</organism>
<dbReference type="Proteomes" id="UP001060368">
    <property type="component" value="Chromosome"/>
</dbReference>
<proteinExistence type="predicted"/>
<reference evidence="2" key="1">
    <citation type="submission" date="2022-04" db="EMBL/GenBank/DDBJ databases">
        <title>Complete genome of Methanoplanus endosymbiosus DSM 3599.</title>
        <authorList>
            <person name="Chen S.-C."/>
            <person name="You Y.-T."/>
            <person name="Zhou Y.-Z."/>
            <person name="Lai M.-C."/>
        </authorList>
    </citation>
    <scope>NUCLEOTIDE SEQUENCE</scope>
    <source>
        <strain evidence="2">DSM 3599</strain>
    </source>
</reference>
<evidence type="ECO:0000313" key="3">
    <source>
        <dbReference type="Proteomes" id="UP001060368"/>
    </source>
</evidence>
<evidence type="ECO:0000313" key="2">
    <source>
        <dbReference type="EMBL" id="UUX91984.1"/>
    </source>
</evidence>
<keyword evidence="1" id="KW-0472">Membrane</keyword>
<sequence length="51" mass="5452">MKYHKGIIALIAPMVIMALFAGSVSQTDKSGAVFREEITPEPVTAGTLMTE</sequence>
<keyword evidence="1" id="KW-0812">Transmembrane</keyword>
<dbReference type="KEGG" id="mend:L6E24_11540"/>
<dbReference type="RefSeq" id="WP_257742135.1">
    <property type="nucleotide sequence ID" value="NZ_CP096115.1"/>
</dbReference>
<accession>A0A9E7PKT3</accession>
<name>A0A9E7PKT3_9EURY</name>
<gene>
    <name evidence="2" type="ORF">L6E24_11540</name>
</gene>